<dbReference type="PIRSF" id="PIRSF005557">
    <property type="entry name" value="Sialyl_trans"/>
    <property type="match status" value="1"/>
</dbReference>
<keyword evidence="7" id="KW-0735">Signal-anchor</keyword>
<name>A0A914B7Q2_PATMI</name>
<evidence type="ECO:0000256" key="10">
    <source>
        <dbReference type="ARBA" id="ARBA00023136"/>
    </source>
</evidence>
<dbReference type="Gene3D" id="3.90.1480.20">
    <property type="entry name" value="Glycosyl transferase family 29"/>
    <property type="match status" value="1"/>
</dbReference>
<keyword evidence="19" id="KW-1185">Reference proteome</keyword>
<dbReference type="EnsemblMetazoa" id="XM_038216076.1">
    <property type="protein sequence ID" value="XP_038072004.1"/>
    <property type="gene ID" value="LOC119740698"/>
</dbReference>
<keyword evidence="8" id="KW-1133">Transmembrane helix</keyword>
<dbReference type="GO" id="GO:0001665">
    <property type="term" value="F:alpha-N-acetylgalactosaminide alpha-2,6-sialyltransferase activity"/>
    <property type="evidence" value="ECO:0007669"/>
    <property type="project" value="UniProtKB-EC"/>
</dbReference>
<evidence type="ECO:0000256" key="17">
    <source>
        <dbReference type="PIRSR" id="PIRSR005557-2"/>
    </source>
</evidence>
<evidence type="ECO:0000256" key="9">
    <source>
        <dbReference type="ARBA" id="ARBA00023034"/>
    </source>
</evidence>
<dbReference type="PANTHER" id="PTHR45941:SF2">
    <property type="entry name" value="ALPHA-N-ACETYLGALACTOSAMINIDE ALPHA-2,6-SIALYLTRANSFERASE 2-LIKE"/>
    <property type="match status" value="1"/>
</dbReference>
<dbReference type="Pfam" id="PF00777">
    <property type="entry name" value="Glyco_transf_29"/>
    <property type="match status" value="1"/>
</dbReference>
<evidence type="ECO:0000256" key="15">
    <source>
        <dbReference type="ARBA" id="ARBA00050664"/>
    </source>
</evidence>
<evidence type="ECO:0000256" key="6">
    <source>
        <dbReference type="ARBA" id="ARBA00022692"/>
    </source>
</evidence>
<evidence type="ECO:0000256" key="3">
    <source>
        <dbReference type="ARBA" id="ARBA00006003"/>
    </source>
</evidence>
<dbReference type="AlphaFoldDB" id="A0A914B7Q2"/>
<evidence type="ECO:0000256" key="2">
    <source>
        <dbReference type="ARBA" id="ARBA00004922"/>
    </source>
</evidence>
<comment type="catalytic activity">
    <reaction evidence="16">
        <text>a 3-O-[N-acetyl-alpha-D-galactosaminyl]-L-threonyl-[protein] + CMP-N-acetyl-beta-neuraminate = a 3-O-[N-acetyl-alpha-neuraminosyl-(2-&gt;6)-N-acetyl-alpha-D-galactosaminyl]-L-threonyl-[protein] + CMP + H(+)</text>
        <dbReference type="Rhea" id="RHEA:81643"/>
        <dbReference type="Rhea" id="RHEA-COMP:11689"/>
        <dbReference type="Rhea" id="RHEA-COMP:19720"/>
        <dbReference type="ChEBI" id="CHEBI:15378"/>
        <dbReference type="ChEBI" id="CHEBI:57812"/>
        <dbReference type="ChEBI" id="CHEBI:60377"/>
        <dbReference type="ChEBI" id="CHEBI:87075"/>
        <dbReference type="ChEBI" id="CHEBI:231970"/>
    </reaction>
    <physiologicalReaction direction="left-to-right" evidence="16">
        <dbReference type="Rhea" id="RHEA:81644"/>
    </physiologicalReaction>
</comment>
<evidence type="ECO:0000256" key="8">
    <source>
        <dbReference type="ARBA" id="ARBA00022989"/>
    </source>
</evidence>
<reference evidence="18" key="1">
    <citation type="submission" date="2022-11" db="UniProtKB">
        <authorList>
            <consortium name="EnsemblMetazoa"/>
        </authorList>
    </citation>
    <scope>IDENTIFICATION</scope>
</reference>
<keyword evidence="10" id="KW-0472">Membrane</keyword>
<dbReference type="GeneID" id="119740698"/>
<dbReference type="OMA" id="HWKRLCL"/>
<comment type="pathway">
    <text evidence="2">Protein modification; protein glycosylation.</text>
</comment>
<evidence type="ECO:0000256" key="13">
    <source>
        <dbReference type="ARBA" id="ARBA00036348"/>
    </source>
</evidence>
<evidence type="ECO:0000313" key="19">
    <source>
        <dbReference type="Proteomes" id="UP000887568"/>
    </source>
</evidence>
<dbReference type="RefSeq" id="XP_038072004.1">
    <property type="nucleotide sequence ID" value="XM_038216076.1"/>
</dbReference>
<protein>
    <recommendedName>
        <fullName evidence="14">alpha-N-acetylgalactosaminide alpha-2,6-sialyltransferase</fullName>
        <ecNumber evidence="14">2.4.3.3</ecNumber>
    </recommendedName>
</protein>
<keyword evidence="11" id="KW-1015">Disulfide bond</keyword>
<proteinExistence type="inferred from homology"/>
<comment type="catalytic activity">
    <reaction evidence="15">
        <text>a 3-O-[N-acetyl-alpha-neuraminyl-(2-&gt;3)-beta-D-galactosyl-(1-&gt;3)-N-acetyl-alpha-D-galactosaminyl]-L-threonyl-[protein] + CMP-N-acetyl-beta-neuraminate = a 3-O-{alpha-Neu5Ac-(2-&gt;3)-beta-D-Gal-(1-&gt;3)-[alpha-Neu5Ac-(2-&gt;6)]-alpha-D-GalNAc}-L-threonyl-[protein] + CMP + H(+)</text>
        <dbReference type="Rhea" id="RHEA:81659"/>
        <dbReference type="Rhea" id="RHEA-COMP:14417"/>
        <dbReference type="Rhea" id="RHEA-COMP:16763"/>
        <dbReference type="ChEBI" id="CHEBI:15378"/>
        <dbReference type="ChEBI" id="CHEBI:57812"/>
        <dbReference type="ChEBI" id="CHEBI:60377"/>
        <dbReference type="ChEBI" id="CHEBI:139598"/>
        <dbReference type="ChEBI" id="CHEBI:156398"/>
    </reaction>
    <physiologicalReaction direction="left-to-right" evidence="15">
        <dbReference type="Rhea" id="RHEA:81660"/>
    </physiologicalReaction>
</comment>
<dbReference type="PANTHER" id="PTHR45941">
    <property type="entry name" value="ALPHA-N-ACETYLGALACTOSAMINIDE ALPHA-2,6-SIALYLTRANSFERASE 2-LIKE-RELATED"/>
    <property type="match status" value="1"/>
</dbReference>
<dbReference type="Proteomes" id="UP000887568">
    <property type="component" value="Unplaced"/>
</dbReference>
<evidence type="ECO:0000256" key="16">
    <source>
        <dbReference type="ARBA" id="ARBA00052285"/>
    </source>
</evidence>
<evidence type="ECO:0000256" key="11">
    <source>
        <dbReference type="ARBA" id="ARBA00023157"/>
    </source>
</evidence>
<dbReference type="GO" id="GO:0000139">
    <property type="term" value="C:Golgi membrane"/>
    <property type="evidence" value="ECO:0007669"/>
    <property type="project" value="UniProtKB-SubCell"/>
</dbReference>
<accession>A0A914B7Q2</accession>
<comment type="subcellular location">
    <subcellularLocation>
        <location evidence="1">Golgi apparatus membrane</location>
        <topology evidence="1">Single-pass type II membrane protein</topology>
    </subcellularLocation>
</comment>
<evidence type="ECO:0000256" key="1">
    <source>
        <dbReference type="ARBA" id="ARBA00004323"/>
    </source>
</evidence>
<keyword evidence="4" id="KW-0328">Glycosyltransferase</keyword>
<keyword evidence="5" id="KW-0808">Transferase</keyword>
<keyword evidence="9" id="KW-0333">Golgi apparatus</keyword>
<dbReference type="FunFam" id="3.90.1480.20:FF:000015">
    <property type="entry name" value="Lactosylceramide alpha-2,3-sialyltransferase"/>
    <property type="match status" value="1"/>
</dbReference>
<evidence type="ECO:0000256" key="14">
    <source>
        <dbReference type="ARBA" id="ARBA00039109"/>
    </source>
</evidence>
<sequence>MVNFDAVSLFTNVPTSDACKFGKERFQLDSILKDRNDLTPDRLHYLLLTYVTSSGFCWRDKFFERMNVQQYQRVVDRKTTAIKPVQAKVSSENDGSDIVTVTTEKPTPVIQKAEALTKANEPTKCPTSVRHKMLTTPFTRNKFVLHTPILAWDEHYSHEEYVRLAQFHGIFGWKSYNEIDISSSLTKLDSPHNRYLFDNRLVNGKIPDDDKCITCAVIGNGGILKGSKKGKEIDANDYVFRVNTALTKGYEEDVGSRTSFYCFGMSTLSNTLAGGFETKFRQLPNDEGIRYVFFADGYWAYTYLASVLHGGKGTVMTNRYPVRFPKKLQATDIKLVHPDFERYLKWSWVNSTNQHSRIHRPTTGGIMLLLALHTCDEVNAYGFGGSYTKFSEHYYDKSFHKHVDYLNHDTTAENRLWKKLHNLGIINMYTRG</sequence>
<comment type="similarity">
    <text evidence="3">Belongs to the glycosyltransferase 29 family.</text>
</comment>
<dbReference type="InterPro" id="IPR001675">
    <property type="entry name" value="Glyco_trans_29"/>
</dbReference>
<evidence type="ECO:0000256" key="12">
    <source>
        <dbReference type="ARBA" id="ARBA00023180"/>
    </source>
</evidence>
<dbReference type="OrthoDB" id="10264956at2759"/>
<dbReference type="InterPro" id="IPR038578">
    <property type="entry name" value="GT29-like_sf"/>
</dbReference>
<feature type="disulfide bond" evidence="17">
    <location>
        <begin position="215"/>
        <end position="375"/>
    </location>
</feature>
<dbReference type="InterPro" id="IPR012163">
    <property type="entry name" value="Sialyl_trans"/>
</dbReference>
<evidence type="ECO:0000256" key="5">
    <source>
        <dbReference type="ARBA" id="ARBA00022679"/>
    </source>
</evidence>
<comment type="catalytic activity">
    <reaction evidence="13">
        <text>a beta-D-galactosyl-(1-&gt;3)-N-acetyl-alpha-D-galactosaminyl derivative + CMP-N-acetyl-beta-neuraminate = a beta-D-galactosyl-(1-&gt;3)-[N-acetyl-alpha-neuraminyl-(2-&gt;6)]-N-acetyl-alpha-D-galactosaminyl derivative + CMP + H(+)</text>
        <dbReference type="Rhea" id="RHEA:11136"/>
        <dbReference type="ChEBI" id="CHEBI:15378"/>
        <dbReference type="ChEBI" id="CHEBI:57812"/>
        <dbReference type="ChEBI" id="CHEBI:60377"/>
        <dbReference type="ChEBI" id="CHEBI:133470"/>
        <dbReference type="ChEBI" id="CHEBI:140764"/>
        <dbReference type="EC" id="2.4.3.3"/>
    </reaction>
    <physiologicalReaction direction="left-to-right" evidence="13">
        <dbReference type="Rhea" id="RHEA:11137"/>
    </physiologicalReaction>
</comment>
<evidence type="ECO:0000256" key="7">
    <source>
        <dbReference type="ARBA" id="ARBA00022968"/>
    </source>
</evidence>
<keyword evidence="6" id="KW-0812">Transmembrane</keyword>
<organism evidence="18 19">
    <name type="scientific">Patiria miniata</name>
    <name type="common">Bat star</name>
    <name type="synonym">Asterina miniata</name>
    <dbReference type="NCBI Taxonomy" id="46514"/>
    <lineage>
        <taxon>Eukaryota</taxon>
        <taxon>Metazoa</taxon>
        <taxon>Echinodermata</taxon>
        <taxon>Eleutherozoa</taxon>
        <taxon>Asterozoa</taxon>
        <taxon>Asteroidea</taxon>
        <taxon>Valvatacea</taxon>
        <taxon>Valvatida</taxon>
        <taxon>Asterinidae</taxon>
        <taxon>Patiria</taxon>
    </lineage>
</organism>
<dbReference type="EC" id="2.4.3.3" evidence="14"/>
<evidence type="ECO:0000256" key="4">
    <source>
        <dbReference type="ARBA" id="ARBA00022676"/>
    </source>
</evidence>
<evidence type="ECO:0000313" key="18">
    <source>
        <dbReference type="EnsemblMetazoa" id="XP_038072004.1"/>
    </source>
</evidence>
<keyword evidence="12" id="KW-0325">Glycoprotein</keyword>